<dbReference type="GO" id="GO:0042802">
    <property type="term" value="F:identical protein binding"/>
    <property type="evidence" value="ECO:0007669"/>
    <property type="project" value="UniProtKB-ARBA"/>
</dbReference>
<dbReference type="CDD" id="cd01055">
    <property type="entry name" value="Nonheme_Ferritin"/>
    <property type="match status" value="1"/>
</dbReference>
<evidence type="ECO:0000256" key="6">
    <source>
        <dbReference type="ARBA" id="ARBA00023004"/>
    </source>
</evidence>
<keyword evidence="9" id="KW-0963">Cytoplasm</keyword>
<feature type="binding site" evidence="8">
    <location>
        <position position="94"/>
    </location>
    <ligand>
        <name>Fe cation</name>
        <dbReference type="ChEBI" id="CHEBI:24875"/>
        <label>1</label>
    </ligand>
</feature>
<dbReference type="PANTHER" id="PTHR11431">
    <property type="entry name" value="FERRITIN"/>
    <property type="match status" value="1"/>
</dbReference>
<dbReference type="InterPro" id="IPR008331">
    <property type="entry name" value="Ferritin_DPS_dom"/>
</dbReference>
<dbReference type="GO" id="GO:0005829">
    <property type="term" value="C:cytosol"/>
    <property type="evidence" value="ECO:0007669"/>
    <property type="project" value="TreeGrafter"/>
</dbReference>
<reference evidence="11 12" key="2">
    <citation type="journal article" date="2013" name="PLoS ONE">
        <title>INDIGO - INtegrated Data Warehouse of MIcrobial GenOmes with Examples from the Red Sea Extremophiles.</title>
        <authorList>
            <person name="Alam I."/>
            <person name="Antunes A."/>
            <person name="Kamau A.A."/>
            <person name="Ba Alawi W."/>
            <person name="Kalkatawi M."/>
            <person name="Stingl U."/>
            <person name="Bajic V.B."/>
        </authorList>
    </citation>
    <scope>NUCLEOTIDE SEQUENCE [LARGE SCALE GENOMIC DNA]</scope>
    <source>
        <strain evidence="11 12">SSD-17B</strain>
    </source>
</reference>
<dbReference type="GO" id="GO:0004322">
    <property type="term" value="F:ferroxidase activity"/>
    <property type="evidence" value="ECO:0007669"/>
    <property type="project" value="TreeGrafter"/>
</dbReference>
<dbReference type="AlphaFoldDB" id="U2FRU0"/>
<proteinExistence type="inferred from homology"/>
<evidence type="ECO:0000256" key="7">
    <source>
        <dbReference type="ARBA" id="ARBA00048035"/>
    </source>
</evidence>
<dbReference type="Gene3D" id="1.20.1260.10">
    <property type="match status" value="1"/>
</dbReference>
<gene>
    <name evidence="11" type="primary">ftnA</name>
    <name evidence="11" type="ORF">HLPCO_000345</name>
</gene>
<dbReference type="FunFam" id="1.20.1260.10:FF:000001">
    <property type="entry name" value="Non-heme ferritin"/>
    <property type="match status" value="1"/>
</dbReference>
<dbReference type="InterPro" id="IPR009078">
    <property type="entry name" value="Ferritin-like_SF"/>
</dbReference>
<dbReference type="OrthoDB" id="9801481at2"/>
<keyword evidence="5 11" id="KW-0560">Oxidoreductase</keyword>
<feature type="binding site" evidence="8">
    <location>
        <position position="127"/>
    </location>
    <ligand>
        <name>Fe cation</name>
        <dbReference type="ChEBI" id="CHEBI:24875"/>
        <label>1</label>
    </ligand>
</feature>
<comment type="catalytic activity">
    <reaction evidence="7 9">
        <text>4 Fe(2+) + O2 + 6 H2O = 4 iron(III) oxide-hydroxide + 12 H(+)</text>
        <dbReference type="Rhea" id="RHEA:11972"/>
        <dbReference type="ChEBI" id="CHEBI:15377"/>
        <dbReference type="ChEBI" id="CHEBI:15378"/>
        <dbReference type="ChEBI" id="CHEBI:15379"/>
        <dbReference type="ChEBI" id="CHEBI:29033"/>
        <dbReference type="ChEBI" id="CHEBI:78619"/>
        <dbReference type="EC" id="1.16.3.2"/>
    </reaction>
</comment>
<dbReference type="STRING" id="1033810.HLPCO_000345"/>
<dbReference type="GO" id="GO:0006879">
    <property type="term" value="P:intracellular iron ion homeostasis"/>
    <property type="evidence" value="ECO:0007669"/>
    <property type="project" value="UniProtKB-KW"/>
</dbReference>
<keyword evidence="12" id="KW-1185">Reference proteome</keyword>
<dbReference type="SUPFAM" id="SSF47240">
    <property type="entry name" value="Ferritin-like"/>
    <property type="match status" value="1"/>
</dbReference>
<dbReference type="InterPro" id="IPR012347">
    <property type="entry name" value="Ferritin-like"/>
</dbReference>
<evidence type="ECO:0000313" key="11">
    <source>
        <dbReference type="EMBL" id="ERJ13679.1"/>
    </source>
</evidence>
<dbReference type="PANTHER" id="PTHR11431:SF127">
    <property type="entry name" value="BACTERIAL NON-HEME FERRITIN"/>
    <property type="match status" value="1"/>
</dbReference>
<evidence type="ECO:0000313" key="12">
    <source>
        <dbReference type="Proteomes" id="UP000005707"/>
    </source>
</evidence>
<dbReference type="GO" id="GO:0008198">
    <property type="term" value="F:ferrous iron binding"/>
    <property type="evidence" value="ECO:0007669"/>
    <property type="project" value="TreeGrafter"/>
</dbReference>
<feature type="binding site" evidence="8">
    <location>
        <position position="17"/>
    </location>
    <ligand>
        <name>Fe cation</name>
        <dbReference type="ChEBI" id="CHEBI:24875"/>
        <label>1</label>
    </ligand>
</feature>
<evidence type="ECO:0000256" key="1">
    <source>
        <dbReference type="ARBA" id="ARBA00002485"/>
    </source>
</evidence>
<feature type="binding site" evidence="8">
    <location>
        <position position="50"/>
    </location>
    <ligand>
        <name>Fe cation</name>
        <dbReference type="ChEBI" id="CHEBI:24875"/>
        <label>1</label>
    </ligand>
</feature>
<sequence>MLSKKIEEALNKQLNFEIESAHIYLAMSGYFGDLGLDGFKNFFDVQYEEELAHAKKFMNFIIEKGGRVNITGFESPKNDYESIMEVFKISLEHEREVTARIYDLVDLTKEEREHSTESFLQWFVDEQVEEEATFEDIINKLKLLDGVGTYLLDRELAERTLEEIAE</sequence>
<feature type="domain" description="Ferritin-like diiron" evidence="10">
    <location>
        <begin position="1"/>
        <end position="145"/>
    </location>
</feature>
<dbReference type="eggNOG" id="COG1528">
    <property type="taxonomic scope" value="Bacteria"/>
</dbReference>
<keyword evidence="3 9" id="KW-0409">Iron storage</keyword>
<dbReference type="Proteomes" id="UP000005707">
    <property type="component" value="Unassembled WGS sequence"/>
</dbReference>
<evidence type="ECO:0000259" key="10">
    <source>
        <dbReference type="PROSITE" id="PS50905"/>
    </source>
</evidence>
<dbReference type="GO" id="GO:0008199">
    <property type="term" value="F:ferric iron binding"/>
    <property type="evidence" value="ECO:0007669"/>
    <property type="project" value="InterPro"/>
</dbReference>
<evidence type="ECO:0000256" key="5">
    <source>
        <dbReference type="ARBA" id="ARBA00023002"/>
    </source>
</evidence>
<comment type="similarity">
    <text evidence="2 9">Belongs to the ferritin family. Prokaryotic subfamily.</text>
</comment>
<keyword evidence="4 8" id="KW-0479">Metal-binding</keyword>
<feature type="binding site" evidence="8">
    <location>
        <position position="53"/>
    </location>
    <ligand>
        <name>Fe cation</name>
        <dbReference type="ChEBI" id="CHEBI:24875"/>
        <label>1</label>
    </ligand>
</feature>
<dbReference type="RefSeq" id="WP_008826216.1">
    <property type="nucleotide sequence ID" value="NZ_AFNU02000001.1"/>
</dbReference>
<reference evidence="11 12" key="1">
    <citation type="journal article" date="2011" name="J. Bacteriol.">
        <title>Genome sequence of Haloplasma contractile, an unusual contractile bacterium from a deep-sea anoxic brine lake.</title>
        <authorList>
            <person name="Antunes A."/>
            <person name="Alam I."/>
            <person name="El Dorry H."/>
            <person name="Siam R."/>
            <person name="Robertson A."/>
            <person name="Bajic V.B."/>
            <person name="Stingl U."/>
        </authorList>
    </citation>
    <scope>NUCLEOTIDE SEQUENCE [LARGE SCALE GENOMIC DNA]</scope>
    <source>
        <strain evidence="11 12">SSD-17B</strain>
    </source>
</reference>
<dbReference type="InParanoid" id="U2FRU0"/>
<comment type="caution">
    <text evidence="11">The sequence shown here is derived from an EMBL/GenBank/DDBJ whole genome shotgun (WGS) entry which is preliminary data.</text>
</comment>
<organism evidence="11 12">
    <name type="scientific">Haloplasma contractile SSD-17B</name>
    <dbReference type="NCBI Taxonomy" id="1033810"/>
    <lineage>
        <taxon>Bacteria</taxon>
        <taxon>Bacillati</taxon>
        <taxon>Mycoplasmatota</taxon>
        <taxon>Mollicutes</taxon>
        <taxon>Haloplasmatales</taxon>
        <taxon>Haloplasmataceae</taxon>
        <taxon>Haloplasma</taxon>
    </lineage>
</organism>
<dbReference type="Pfam" id="PF00210">
    <property type="entry name" value="Ferritin"/>
    <property type="match status" value="1"/>
</dbReference>
<name>U2FRU0_9MOLU</name>
<dbReference type="InterPro" id="IPR041719">
    <property type="entry name" value="Ferritin_prok"/>
</dbReference>
<dbReference type="EMBL" id="AFNU02000001">
    <property type="protein sequence ID" value="ERJ13679.1"/>
    <property type="molecule type" value="Genomic_DNA"/>
</dbReference>
<protein>
    <recommendedName>
        <fullName evidence="9">Ferritin</fullName>
        <ecNumber evidence="9">1.16.3.2</ecNumber>
    </recommendedName>
</protein>
<evidence type="ECO:0000256" key="9">
    <source>
        <dbReference type="RuleBase" id="RU361145"/>
    </source>
</evidence>
<dbReference type="PROSITE" id="PS50905">
    <property type="entry name" value="FERRITIN_LIKE"/>
    <property type="match status" value="1"/>
</dbReference>
<evidence type="ECO:0000256" key="8">
    <source>
        <dbReference type="PIRSR" id="PIRSR601519-1"/>
    </source>
</evidence>
<evidence type="ECO:0000256" key="2">
    <source>
        <dbReference type="ARBA" id="ARBA00006950"/>
    </source>
</evidence>
<evidence type="ECO:0000256" key="3">
    <source>
        <dbReference type="ARBA" id="ARBA00022434"/>
    </source>
</evidence>
<accession>U2FRU0</accession>
<dbReference type="InterPro" id="IPR009040">
    <property type="entry name" value="Ferritin-like_diiron"/>
</dbReference>
<comment type="subcellular location">
    <subcellularLocation>
        <location evidence="9">Cytoplasm</location>
    </subcellularLocation>
</comment>
<comment type="function">
    <text evidence="1 9">Iron-storage protein.</text>
</comment>
<dbReference type="InterPro" id="IPR001519">
    <property type="entry name" value="Ferritin"/>
</dbReference>
<dbReference type="GO" id="GO:0006826">
    <property type="term" value="P:iron ion transport"/>
    <property type="evidence" value="ECO:0007669"/>
    <property type="project" value="InterPro"/>
</dbReference>
<keyword evidence="6 8" id="KW-0408">Iron</keyword>
<evidence type="ECO:0000256" key="4">
    <source>
        <dbReference type="ARBA" id="ARBA00022723"/>
    </source>
</evidence>
<dbReference type="EC" id="1.16.3.2" evidence="9"/>